<reference evidence="2" key="1">
    <citation type="submission" date="2006-05" db="EMBL/GenBank/DDBJ databases">
        <title>Annotation of the draft genome assembly of Desulfuromonas acetoxidans DSM 684.</title>
        <authorList>
            <consortium name="US DOE Joint Genome Institute (JGI-ORNL)"/>
            <person name="Larimer F."/>
            <person name="Land M."/>
            <person name="Hauser L."/>
        </authorList>
    </citation>
    <scope>NUCLEOTIDE SEQUENCE [LARGE SCALE GENOMIC DNA]</scope>
    <source>
        <strain evidence="2">DSM 684</strain>
    </source>
</reference>
<dbReference type="GO" id="GO:0006780">
    <property type="term" value="P:uroporphyrinogen III biosynthetic process"/>
    <property type="evidence" value="ECO:0007669"/>
    <property type="project" value="InterPro"/>
</dbReference>
<evidence type="ECO:0000259" key="1">
    <source>
        <dbReference type="Pfam" id="PF02602"/>
    </source>
</evidence>
<gene>
    <name evidence="2" type="ORF">Dace_0186</name>
</gene>
<dbReference type="Gene3D" id="3.40.50.10090">
    <property type="match status" value="2"/>
</dbReference>
<dbReference type="PANTHER" id="PTHR40082">
    <property type="entry name" value="BLR5956 PROTEIN"/>
    <property type="match status" value="1"/>
</dbReference>
<name>Q1JVU0_DESA6</name>
<dbReference type="SUPFAM" id="SSF69618">
    <property type="entry name" value="HemD-like"/>
    <property type="match status" value="1"/>
</dbReference>
<dbReference type="InterPro" id="IPR039793">
    <property type="entry name" value="UROS/Hem4"/>
</dbReference>
<evidence type="ECO:0000313" key="3">
    <source>
        <dbReference type="Proteomes" id="UP000005695"/>
    </source>
</evidence>
<evidence type="ECO:0000313" key="2">
    <source>
        <dbReference type="EMBL" id="EAT14346.1"/>
    </source>
</evidence>
<dbReference type="CDD" id="cd06578">
    <property type="entry name" value="HemD"/>
    <property type="match status" value="1"/>
</dbReference>
<organism evidence="2 3">
    <name type="scientific">Desulfuromonas acetoxidans (strain DSM 684 / 11070)</name>
    <dbReference type="NCBI Taxonomy" id="281689"/>
    <lineage>
        <taxon>Bacteria</taxon>
        <taxon>Pseudomonadati</taxon>
        <taxon>Thermodesulfobacteriota</taxon>
        <taxon>Desulfuromonadia</taxon>
        <taxon>Desulfuromonadales</taxon>
        <taxon>Desulfuromonadaceae</taxon>
        <taxon>Desulfuromonas</taxon>
    </lineage>
</organism>
<dbReference type="InterPro" id="IPR003754">
    <property type="entry name" value="4pyrrol_synth_uPrphyn_synth"/>
</dbReference>
<accession>Q1JVU0</accession>
<dbReference type="EMBL" id="AAEW02000031">
    <property type="protein sequence ID" value="EAT14346.1"/>
    <property type="molecule type" value="Genomic_DNA"/>
</dbReference>
<dbReference type="OrthoDB" id="9815856at2"/>
<dbReference type="AlphaFoldDB" id="Q1JVU0"/>
<dbReference type="RefSeq" id="WP_006002921.1">
    <property type="nucleotide sequence ID" value="NZ_AAEW02000031.1"/>
</dbReference>
<dbReference type="Pfam" id="PF02602">
    <property type="entry name" value="HEM4"/>
    <property type="match status" value="1"/>
</dbReference>
<proteinExistence type="predicted"/>
<keyword evidence="3" id="KW-1185">Reference proteome</keyword>
<reference evidence="2" key="2">
    <citation type="submission" date="2006-05" db="EMBL/GenBank/DDBJ databases">
        <title>Sequencing of the draft genome and assembly of Desulfuromonas acetoxidans DSM 684.</title>
        <authorList>
            <consortium name="US DOE Joint Genome Institute (JGI-PGF)"/>
            <person name="Copeland A."/>
            <person name="Lucas S."/>
            <person name="Lapidus A."/>
            <person name="Barry K."/>
            <person name="Detter J.C."/>
            <person name="Glavina del Rio T."/>
            <person name="Hammon N."/>
            <person name="Israni S."/>
            <person name="Dalin E."/>
            <person name="Tice H."/>
            <person name="Bruce D."/>
            <person name="Pitluck S."/>
            <person name="Richardson P."/>
        </authorList>
    </citation>
    <scope>NUCLEOTIDE SEQUENCE [LARGE SCALE GENOMIC DNA]</scope>
    <source>
        <strain evidence="2">DSM 684</strain>
    </source>
</reference>
<feature type="domain" description="Tetrapyrrole biosynthesis uroporphyrinogen III synthase" evidence="1">
    <location>
        <begin position="22"/>
        <end position="251"/>
    </location>
</feature>
<dbReference type="Proteomes" id="UP000005695">
    <property type="component" value="Unassembled WGS sequence"/>
</dbReference>
<dbReference type="GO" id="GO:0004852">
    <property type="term" value="F:uroporphyrinogen-III synthase activity"/>
    <property type="evidence" value="ECO:0007669"/>
    <property type="project" value="InterPro"/>
</dbReference>
<comment type="caution">
    <text evidence="2">The sequence shown here is derived from an EMBL/GenBank/DDBJ whole genome shotgun (WGS) entry which is preliminary data.</text>
</comment>
<protein>
    <submittedName>
        <fullName evidence="2">Uroporphyrinogen III synthase HEM4</fullName>
    </submittedName>
</protein>
<dbReference type="PANTHER" id="PTHR40082:SF1">
    <property type="entry name" value="BLR5956 PROTEIN"/>
    <property type="match status" value="1"/>
</dbReference>
<dbReference type="InterPro" id="IPR036108">
    <property type="entry name" value="4pyrrol_syn_uPrphyn_synt_sf"/>
</dbReference>
<sequence>MSALPLTGKRILVTRAAHQAQSFVRLLEAQGATAITCPLIEIVAPASWQRLDEALARLQDYDDLILTSVNAVDMVFSRLGKGVVPQTALDGVRLVCVGPKTAKSLQHYGYQPDLQPDEYRAEAVVAALTAEGVRGRKVLYPRAELARDLIPSSLTQAGAEVDDPIAYRTLPAKGSALQIRGLLDDKAVDVVTFSSSSSVDNFVDLLGDDVTLLTRHVVLASIGPLTTATAVKHGLAIEVEPAEYTLDGLVQALIDYFNPSGHSG</sequence>